<evidence type="ECO:0000256" key="3">
    <source>
        <dbReference type="ARBA" id="ARBA00023163"/>
    </source>
</evidence>
<dbReference type="PANTHER" id="PTHR43280:SF28">
    <property type="entry name" value="HTH-TYPE TRANSCRIPTIONAL ACTIVATOR RHAS"/>
    <property type="match status" value="1"/>
</dbReference>
<evidence type="ECO:0000313" key="6">
    <source>
        <dbReference type="Proteomes" id="UP001558534"/>
    </source>
</evidence>
<evidence type="ECO:0000256" key="2">
    <source>
        <dbReference type="ARBA" id="ARBA00023125"/>
    </source>
</evidence>
<sequence>MNMSQIIDFYTLAPITFVDVITNKFLAKKSEKKLKTTSNVCGLIFPLIGTANFIIGGEKYELEKGHIIHAGPNLDLQVNVTNNMVFEYAVIHFTLPKEEMTNFPLYNSHFTIKVGDNIKLDGMLNQLIQNFVIPGGLSFLQSKVICLSILEEMLLSHKRLMRKAEKENISAIIDYIQQNYNKQLTAIDVANYFNIERRKLTYLFEKQMGMTPNEYLTNLRIQKSGLLLRTSNLSIAEIAERVGYSDYFYFSRMFKKMTSFSPSDFRKHMKDENNEASY</sequence>
<dbReference type="InterPro" id="IPR020449">
    <property type="entry name" value="Tscrpt_reg_AraC-type_HTH"/>
</dbReference>
<dbReference type="PROSITE" id="PS01124">
    <property type="entry name" value="HTH_ARAC_FAMILY_2"/>
    <property type="match status" value="1"/>
</dbReference>
<keyword evidence="1" id="KW-0805">Transcription regulation</keyword>
<accession>A0ABV3W0A3</accession>
<dbReference type="InterPro" id="IPR018060">
    <property type="entry name" value="HTH_AraC"/>
</dbReference>
<proteinExistence type="predicted"/>
<organism evidence="5 6">
    <name type="scientific">Lysinibacillus xylanilyticus</name>
    <dbReference type="NCBI Taxonomy" id="582475"/>
    <lineage>
        <taxon>Bacteria</taxon>
        <taxon>Bacillati</taxon>
        <taxon>Bacillota</taxon>
        <taxon>Bacilli</taxon>
        <taxon>Bacillales</taxon>
        <taxon>Bacillaceae</taxon>
        <taxon>Lysinibacillus</taxon>
    </lineage>
</organism>
<dbReference type="SUPFAM" id="SSF46689">
    <property type="entry name" value="Homeodomain-like"/>
    <property type="match status" value="2"/>
</dbReference>
<dbReference type="RefSeq" id="WP_368637237.1">
    <property type="nucleotide sequence ID" value="NZ_JBFRHK010000010.1"/>
</dbReference>
<dbReference type="InterPro" id="IPR009057">
    <property type="entry name" value="Homeodomain-like_sf"/>
</dbReference>
<dbReference type="Gene3D" id="1.10.10.60">
    <property type="entry name" value="Homeodomain-like"/>
    <property type="match status" value="2"/>
</dbReference>
<reference evidence="5 6" key="1">
    <citation type="submission" date="2024-07" db="EMBL/GenBank/DDBJ databases">
        <title>Characterization of a bacterium isolated from hydrolysated instant sea cucumber by whole-genome sequencing and metabolomics.</title>
        <authorList>
            <person name="Luo X."/>
            <person name="Zhang Z."/>
            <person name="Zheng Z."/>
            <person name="Zhang W."/>
            <person name="Ming T."/>
            <person name="Jiao L."/>
            <person name="Su X."/>
            <person name="Kong F."/>
            <person name="Xu J."/>
        </authorList>
    </citation>
    <scope>NUCLEOTIDE SEQUENCE [LARGE SCALE GENOMIC DNA]</scope>
    <source>
        <strain evidence="5 6">XL-2024</strain>
    </source>
</reference>
<evidence type="ECO:0000256" key="1">
    <source>
        <dbReference type="ARBA" id="ARBA00023015"/>
    </source>
</evidence>
<dbReference type="SMART" id="SM00342">
    <property type="entry name" value="HTH_ARAC"/>
    <property type="match status" value="1"/>
</dbReference>
<dbReference type="PRINTS" id="PR00032">
    <property type="entry name" value="HTHARAC"/>
</dbReference>
<keyword evidence="2" id="KW-0238">DNA-binding</keyword>
<comment type="caution">
    <text evidence="5">The sequence shown here is derived from an EMBL/GenBank/DDBJ whole genome shotgun (WGS) entry which is preliminary data.</text>
</comment>
<name>A0ABV3W0A3_9BACI</name>
<evidence type="ECO:0000259" key="4">
    <source>
        <dbReference type="PROSITE" id="PS01124"/>
    </source>
</evidence>
<feature type="domain" description="HTH araC/xylS-type" evidence="4">
    <location>
        <begin position="170"/>
        <end position="268"/>
    </location>
</feature>
<keyword evidence="3" id="KW-0804">Transcription</keyword>
<dbReference type="EMBL" id="JBFRHK010000010">
    <property type="protein sequence ID" value="MEX3746606.1"/>
    <property type="molecule type" value="Genomic_DNA"/>
</dbReference>
<protein>
    <submittedName>
        <fullName evidence="5">Helix-turn-helix domain-containing protein</fullName>
    </submittedName>
</protein>
<dbReference type="Pfam" id="PF12833">
    <property type="entry name" value="HTH_18"/>
    <property type="match status" value="1"/>
</dbReference>
<dbReference type="Proteomes" id="UP001558534">
    <property type="component" value="Unassembled WGS sequence"/>
</dbReference>
<gene>
    <name evidence="5" type="ORF">AB1300_15900</name>
</gene>
<evidence type="ECO:0000313" key="5">
    <source>
        <dbReference type="EMBL" id="MEX3746606.1"/>
    </source>
</evidence>
<dbReference type="PANTHER" id="PTHR43280">
    <property type="entry name" value="ARAC-FAMILY TRANSCRIPTIONAL REGULATOR"/>
    <property type="match status" value="1"/>
</dbReference>
<keyword evidence="6" id="KW-1185">Reference proteome</keyword>